<dbReference type="OrthoDB" id="2509227at2"/>
<dbReference type="EMBL" id="AP019400">
    <property type="protein sequence ID" value="BBI32358.1"/>
    <property type="molecule type" value="Genomic_DNA"/>
</dbReference>
<dbReference type="AlphaFoldDB" id="A0A3T1D2T3"/>
<keyword evidence="3" id="KW-1185">Reference proteome</keyword>
<dbReference type="Proteomes" id="UP000289856">
    <property type="component" value="Chromosome"/>
</dbReference>
<dbReference type="RefSeq" id="WP_130606827.1">
    <property type="nucleotide sequence ID" value="NZ_AP019400.1"/>
</dbReference>
<sequence>MGWFKSMLMKMLRINPAPENRIITITEPLSYRTNVLRNRLWYRGDPSELDQFYKQTANDAVSKSRFWAAVPSPDLTIRKIHSGLPAMVAERLSDIVIADLDKIELKQHEAITEIWDQIENDNDFDELLGDAIIDTLVEGDGAFKITLDPEVTEYPIIEFYSGDQVEYKRTRGRLQEVLFYTDYTANSKDYRLEETFGRGYIRYRLLNSDGKEVPLAMVPETAGLNPVTYPSDFIMAVPLRFFKSKKWPGRGKSIFESKSDSIDALDEVISQWLDAIRAGRVQKYIPEDLIPKNPENGRHIRPNPFDNQFIKIGSTLSEDSKGQIDMVQPAILYEAFVASYASALDMCLQGIMSPSTLGIDLKKTDNAEAQREKEKATLYTRGKIIERLNEVIPQLVDVVLKVYDTMRNRTAGVYETTVKFGEYASPSFDAVVETVGKARTYQIMSIERGVEELYGDSWTDDEKAEEVARLKAEQGIVVVDEPEINRDPPPDEPGGSGGGGE</sequence>
<proteinExistence type="predicted"/>
<accession>A0A3T1D2T3</accession>
<dbReference type="KEGG" id="cohn:KCTCHS21_17570"/>
<organism evidence="2 3">
    <name type="scientific">Cohnella abietis</name>
    <dbReference type="NCBI Taxonomy" id="2507935"/>
    <lineage>
        <taxon>Bacteria</taxon>
        <taxon>Bacillati</taxon>
        <taxon>Bacillota</taxon>
        <taxon>Bacilli</taxon>
        <taxon>Bacillales</taxon>
        <taxon>Paenibacillaceae</taxon>
        <taxon>Cohnella</taxon>
    </lineage>
</organism>
<name>A0A3T1D2T3_9BACL</name>
<evidence type="ECO:0000313" key="3">
    <source>
        <dbReference type="Proteomes" id="UP000289856"/>
    </source>
</evidence>
<feature type="region of interest" description="Disordered" evidence="1">
    <location>
        <begin position="479"/>
        <end position="501"/>
    </location>
</feature>
<evidence type="ECO:0008006" key="4">
    <source>
        <dbReference type="Google" id="ProtNLM"/>
    </source>
</evidence>
<gene>
    <name evidence="2" type="ORF">KCTCHS21_17570</name>
</gene>
<evidence type="ECO:0000256" key="1">
    <source>
        <dbReference type="SAM" id="MobiDB-lite"/>
    </source>
</evidence>
<reference evidence="2 3" key="1">
    <citation type="submission" date="2019-01" db="EMBL/GenBank/DDBJ databases">
        <title>Complete genome sequence of Cohnella hallensis HS21 isolated from Korean fir (Abies koreana) rhizospheric soil.</title>
        <authorList>
            <person name="Jiang L."/>
            <person name="Kang S.W."/>
            <person name="Kim S."/>
            <person name="Jung J."/>
            <person name="Kim C.Y."/>
            <person name="Kim D.H."/>
            <person name="Kim S.W."/>
            <person name="Lee J."/>
        </authorList>
    </citation>
    <scope>NUCLEOTIDE SEQUENCE [LARGE SCALE GENOMIC DNA]</scope>
    <source>
        <strain evidence="2 3">HS21</strain>
    </source>
</reference>
<evidence type="ECO:0000313" key="2">
    <source>
        <dbReference type="EMBL" id="BBI32358.1"/>
    </source>
</evidence>
<protein>
    <recommendedName>
        <fullName evidence="4">Capsid protein</fullName>
    </recommendedName>
</protein>